<dbReference type="PROSITE" id="PS51186">
    <property type="entry name" value="GNAT"/>
    <property type="match status" value="1"/>
</dbReference>
<keyword evidence="1" id="KW-0808">Transferase</keyword>
<dbReference type="PANTHER" id="PTHR43877:SF1">
    <property type="entry name" value="ACETYLTRANSFERASE"/>
    <property type="match status" value="1"/>
</dbReference>
<dbReference type="InterPro" id="IPR000182">
    <property type="entry name" value="GNAT_dom"/>
</dbReference>
<comment type="caution">
    <text evidence="4">The sequence shown here is derived from an EMBL/GenBank/DDBJ whole genome shotgun (WGS) entry which is preliminary data.</text>
</comment>
<keyword evidence="2" id="KW-0012">Acyltransferase</keyword>
<reference evidence="4" key="1">
    <citation type="journal article" date="2021" name="Front. Microbiol.">
        <title>Comprehensive Comparative Genomics and Phenotyping of Methylobacterium Species.</title>
        <authorList>
            <person name="Alessa O."/>
            <person name="Ogura Y."/>
            <person name="Fujitani Y."/>
            <person name="Takami H."/>
            <person name="Hayashi T."/>
            <person name="Sahin N."/>
            <person name="Tani A."/>
        </authorList>
    </citation>
    <scope>NUCLEOTIDE SEQUENCE</scope>
    <source>
        <strain evidence="4">DSM 17168</strain>
    </source>
</reference>
<name>A0ABQ4SP38_9HYPH</name>
<dbReference type="RefSeq" id="WP_238240837.1">
    <property type="nucleotide sequence ID" value="NZ_BPQQ01000077.1"/>
</dbReference>
<sequence>MTRPPAALRRLGAAEAAARSGDLAALLIACVEGGASVSFMAPLARARAEAFWGEVAAGVGRGERLLLVAEDPAGGLLGTVQVVLAQPENQPHRGDLAKMLVHPAARRRGLGAALMRAAEAAARAAGKTLLVLDTASLEAERLYAREGWIRVGRVPDYALLPDGRPCGTTFFYKPLA</sequence>
<organism evidence="4 5">
    <name type="scientific">Methylobacterium isbiliense</name>
    <dbReference type="NCBI Taxonomy" id="315478"/>
    <lineage>
        <taxon>Bacteria</taxon>
        <taxon>Pseudomonadati</taxon>
        <taxon>Pseudomonadota</taxon>
        <taxon>Alphaproteobacteria</taxon>
        <taxon>Hyphomicrobiales</taxon>
        <taxon>Methylobacteriaceae</taxon>
        <taxon>Methylobacterium</taxon>
    </lineage>
</organism>
<dbReference type="Pfam" id="PF13508">
    <property type="entry name" value="Acetyltransf_7"/>
    <property type="match status" value="1"/>
</dbReference>
<dbReference type="EMBL" id="BPQQ01000077">
    <property type="protein sequence ID" value="GJE03441.1"/>
    <property type="molecule type" value="Genomic_DNA"/>
</dbReference>
<dbReference type="PANTHER" id="PTHR43877">
    <property type="entry name" value="AMINOALKYLPHOSPHONATE N-ACETYLTRANSFERASE-RELATED-RELATED"/>
    <property type="match status" value="1"/>
</dbReference>
<dbReference type="InterPro" id="IPR016181">
    <property type="entry name" value="Acyl_CoA_acyltransferase"/>
</dbReference>
<feature type="domain" description="N-acetyltransferase" evidence="3">
    <location>
        <begin position="26"/>
        <end position="167"/>
    </location>
</feature>
<evidence type="ECO:0000313" key="5">
    <source>
        <dbReference type="Proteomes" id="UP001055153"/>
    </source>
</evidence>
<reference evidence="4" key="2">
    <citation type="submission" date="2021-08" db="EMBL/GenBank/DDBJ databases">
        <authorList>
            <person name="Tani A."/>
            <person name="Ola A."/>
            <person name="Ogura Y."/>
            <person name="Katsura K."/>
            <person name="Hayashi T."/>
        </authorList>
    </citation>
    <scope>NUCLEOTIDE SEQUENCE</scope>
    <source>
        <strain evidence="4">DSM 17168</strain>
    </source>
</reference>
<evidence type="ECO:0000259" key="3">
    <source>
        <dbReference type="PROSITE" id="PS51186"/>
    </source>
</evidence>
<evidence type="ECO:0000256" key="2">
    <source>
        <dbReference type="ARBA" id="ARBA00023315"/>
    </source>
</evidence>
<dbReference type="Proteomes" id="UP001055153">
    <property type="component" value="Unassembled WGS sequence"/>
</dbReference>
<keyword evidence="5" id="KW-1185">Reference proteome</keyword>
<accession>A0ABQ4SP38</accession>
<dbReference type="Gene3D" id="3.40.630.30">
    <property type="match status" value="1"/>
</dbReference>
<protein>
    <submittedName>
        <fullName evidence="4">Acetyltransferase</fullName>
    </submittedName>
</protein>
<evidence type="ECO:0000256" key="1">
    <source>
        <dbReference type="ARBA" id="ARBA00022679"/>
    </source>
</evidence>
<dbReference type="SUPFAM" id="SSF55729">
    <property type="entry name" value="Acyl-CoA N-acyltransferases (Nat)"/>
    <property type="match status" value="1"/>
</dbReference>
<dbReference type="InterPro" id="IPR050832">
    <property type="entry name" value="Bact_Acetyltransf"/>
</dbReference>
<proteinExistence type="predicted"/>
<evidence type="ECO:0000313" key="4">
    <source>
        <dbReference type="EMBL" id="GJE03441.1"/>
    </source>
</evidence>
<gene>
    <name evidence="4" type="primary">ttr</name>
    <name evidence="4" type="ORF">GMJLKIPL_5396</name>
</gene>